<dbReference type="InParanoid" id="B9TAG1"/>
<dbReference type="NCBIfam" id="NF002542">
    <property type="entry name" value="PRK02101.1-3"/>
    <property type="match status" value="1"/>
</dbReference>
<dbReference type="InterPro" id="IPR005583">
    <property type="entry name" value="YaaA"/>
</dbReference>
<dbReference type="GO" id="GO:0033194">
    <property type="term" value="P:response to hydroperoxide"/>
    <property type="evidence" value="ECO:0000318"/>
    <property type="project" value="GO_Central"/>
</dbReference>
<reference evidence="2" key="1">
    <citation type="journal article" date="2010" name="Nat. Biotechnol.">
        <title>Draft genome sequence of the oilseed species Ricinus communis.</title>
        <authorList>
            <person name="Chan A.P."/>
            <person name="Crabtree J."/>
            <person name="Zhao Q."/>
            <person name="Lorenzi H."/>
            <person name="Orvis J."/>
            <person name="Puiu D."/>
            <person name="Melake-Berhan A."/>
            <person name="Jones K.M."/>
            <person name="Redman J."/>
            <person name="Chen G."/>
            <person name="Cahoon E.B."/>
            <person name="Gedil M."/>
            <person name="Stanke M."/>
            <person name="Haas B.J."/>
            <person name="Wortman J.R."/>
            <person name="Fraser-Liggett C.M."/>
            <person name="Ravel J."/>
            <person name="Rabinowicz P.D."/>
        </authorList>
    </citation>
    <scope>NUCLEOTIDE SEQUENCE [LARGE SCALE GENOMIC DNA]</scope>
    <source>
        <strain evidence="2">cv. Hale</strain>
    </source>
</reference>
<dbReference type="Pfam" id="PF03883">
    <property type="entry name" value="H2O2_YaaD"/>
    <property type="match status" value="1"/>
</dbReference>
<organism evidence="1 2">
    <name type="scientific">Ricinus communis</name>
    <name type="common">Castor bean</name>
    <dbReference type="NCBI Taxonomy" id="3988"/>
    <lineage>
        <taxon>Eukaryota</taxon>
        <taxon>Viridiplantae</taxon>
        <taxon>Streptophyta</taxon>
        <taxon>Embryophyta</taxon>
        <taxon>Tracheophyta</taxon>
        <taxon>Spermatophyta</taxon>
        <taxon>Magnoliopsida</taxon>
        <taxon>eudicotyledons</taxon>
        <taxon>Gunneridae</taxon>
        <taxon>Pentapetalae</taxon>
        <taxon>rosids</taxon>
        <taxon>fabids</taxon>
        <taxon>Malpighiales</taxon>
        <taxon>Euphorbiaceae</taxon>
        <taxon>Acalyphoideae</taxon>
        <taxon>Acalypheae</taxon>
        <taxon>Ricinus</taxon>
    </lineage>
</organism>
<dbReference type="GO" id="GO:0005829">
    <property type="term" value="C:cytosol"/>
    <property type="evidence" value="ECO:0000318"/>
    <property type="project" value="GO_Central"/>
</dbReference>
<keyword evidence="2" id="KW-1185">Reference proteome</keyword>
<accession>B9TAG1</accession>
<dbReference type="NCBIfam" id="NF002541">
    <property type="entry name" value="PRK02101.1-1"/>
    <property type="match status" value="1"/>
</dbReference>
<dbReference type="PANTHER" id="PTHR30283:SF4">
    <property type="entry name" value="PEROXIDE STRESS RESISTANCE PROTEIN YAAA"/>
    <property type="match status" value="1"/>
</dbReference>
<dbReference type="HAMAP" id="MF_00652">
    <property type="entry name" value="UPF0246"/>
    <property type="match status" value="1"/>
</dbReference>
<evidence type="ECO:0000313" key="2">
    <source>
        <dbReference type="Proteomes" id="UP000008311"/>
    </source>
</evidence>
<proteinExistence type="inferred from homology"/>
<dbReference type="AlphaFoldDB" id="B9TAG1"/>
<dbReference type="EMBL" id="EQ975734">
    <property type="protein sequence ID" value="EEF27156.1"/>
    <property type="molecule type" value="Genomic_DNA"/>
</dbReference>
<dbReference type="PANTHER" id="PTHR30283">
    <property type="entry name" value="PEROXIDE STRESS RESPONSE PROTEIN YAAA"/>
    <property type="match status" value="1"/>
</dbReference>
<sequence>MLIVISPAKTLDFATPSPLKKFTQPQFLDESQQLVDTLRDHAPHDLSALMHISDKLGELNWQRFHEWAPPFTPANAKHALLAFRGDVYVGLDADSFSARDVEFAQKHLRILSGLYGLLRPLDLMQPYRLEMGTALANARGRNLYEFWGERITATLNAELEAMKAPLLVNLASEEYFKAVRPKTLAAPVLTVQFKERKDGEYRIVSFHAKKARGLMSAYLIKHRIDRRDGIRQFDEDGYRFNPDLSRDDNWVFTRETA</sequence>
<evidence type="ECO:0000313" key="1">
    <source>
        <dbReference type="EMBL" id="EEF27156.1"/>
    </source>
</evidence>
<protein>
    <submittedName>
        <fullName evidence="1">Uncharacterized protein</fullName>
    </submittedName>
</protein>
<gene>
    <name evidence="1" type="ORF">RCOM_0102930</name>
</gene>
<dbReference type="eggNOG" id="ENOG502QWDD">
    <property type="taxonomic scope" value="Eukaryota"/>
</dbReference>
<name>B9TAG1_RICCO</name>
<dbReference type="Proteomes" id="UP000008311">
    <property type="component" value="Unassembled WGS sequence"/>
</dbReference>